<evidence type="ECO:0000256" key="2">
    <source>
        <dbReference type="PIRNR" id="PIRNR037514"/>
    </source>
</evidence>
<dbReference type="Proteomes" id="UP001302676">
    <property type="component" value="Unassembled WGS sequence"/>
</dbReference>
<evidence type="ECO:0000313" key="4">
    <source>
        <dbReference type="Proteomes" id="UP001302676"/>
    </source>
</evidence>
<name>A0AAN6UWA8_9PEZI</name>
<dbReference type="PIRSF" id="PIRSF037514">
    <property type="entry name" value="Rab_ger_ger_transf_A_fun"/>
    <property type="match status" value="1"/>
</dbReference>
<dbReference type="Pfam" id="PF00996">
    <property type="entry name" value="GDI"/>
    <property type="match status" value="1"/>
</dbReference>
<dbReference type="GO" id="GO:0005829">
    <property type="term" value="C:cytosol"/>
    <property type="evidence" value="ECO:0007669"/>
    <property type="project" value="TreeGrafter"/>
</dbReference>
<dbReference type="GeneID" id="87818649"/>
<dbReference type="Gene3D" id="1.10.405.10">
    <property type="entry name" value="Guanine Nucleotide Dissociation Inhibitor, domain 1"/>
    <property type="match status" value="1"/>
</dbReference>
<dbReference type="AlphaFoldDB" id="A0AAN6UWA8"/>
<dbReference type="GO" id="GO:0005634">
    <property type="term" value="C:nucleus"/>
    <property type="evidence" value="ECO:0007669"/>
    <property type="project" value="TreeGrafter"/>
</dbReference>
<reference evidence="3" key="1">
    <citation type="journal article" date="2023" name="Mol. Phylogenet. Evol.">
        <title>Genome-scale phylogeny and comparative genomics of the fungal order Sordariales.</title>
        <authorList>
            <person name="Hensen N."/>
            <person name="Bonometti L."/>
            <person name="Westerberg I."/>
            <person name="Brannstrom I.O."/>
            <person name="Guillou S."/>
            <person name="Cros-Aarteil S."/>
            <person name="Calhoun S."/>
            <person name="Haridas S."/>
            <person name="Kuo A."/>
            <person name="Mondo S."/>
            <person name="Pangilinan J."/>
            <person name="Riley R."/>
            <person name="LaButti K."/>
            <person name="Andreopoulos B."/>
            <person name="Lipzen A."/>
            <person name="Chen C."/>
            <person name="Yan M."/>
            <person name="Daum C."/>
            <person name="Ng V."/>
            <person name="Clum A."/>
            <person name="Steindorff A."/>
            <person name="Ohm R.A."/>
            <person name="Martin F."/>
            <person name="Silar P."/>
            <person name="Natvig D.O."/>
            <person name="Lalanne C."/>
            <person name="Gautier V."/>
            <person name="Ament-Velasquez S.L."/>
            <person name="Kruys A."/>
            <person name="Hutchinson M.I."/>
            <person name="Powell A.J."/>
            <person name="Barry K."/>
            <person name="Miller A.N."/>
            <person name="Grigoriev I.V."/>
            <person name="Debuchy R."/>
            <person name="Gladieux P."/>
            <person name="Hiltunen Thoren M."/>
            <person name="Johannesson H."/>
        </authorList>
    </citation>
    <scope>NUCLEOTIDE SEQUENCE</scope>
    <source>
        <strain evidence="3">CBS 141.50</strain>
    </source>
</reference>
<evidence type="ECO:0000256" key="1">
    <source>
        <dbReference type="ARBA" id="ARBA00005593"/>
    </source>
</evidence>
<dbReference type="InterPro" id="IPR017230">
    <property type="entry name" value="Mrs6"/>
</dbReference>
<dbReference type="SUPFAM" id="SSF54373">
    <property type="entry name" value="FAD-linked reductases, C-terminal domain"/>
    <property type="match status" value="1"/>
</dbReference>
<protein>
    <recommendedName>
        <fullName evidence="2">Rab proteins geranylgeranyltransferase</fullName>
    </recommendedName>
</protein>
<proteinExistence type="inferred from homology"/>
<dbReference type="Gene3D" id="3.30.519.10">
    <property type="entry name" value="Guanine Nucleotide Dissociation Inhibitor, domain 2"/>
    <property type="match status" value="1"/>
</dbReference>
<dbReference type="EMBL" id="MU853637">
    <property type="protein sequence ID" value="KAK4140234.1"/>
    <property type="molecule type" value="Genomic_DNA"/>
</dbReference>
<dbReference type="SUPFAM" id="SSF51905">
    <property type="entry name" value="FAD/NAD(P)-binding domain"/>
    <property type="match status" value="1"/>
</dbReference>
<dbReference type="PANTHER" id="PTHR11787">
    <property type="entry name" value="RAB GDP-DISSOCIATION INHIBITOR"/>
    <property type="match status" value="1"/>
</dbReference>
<dbReference type="GO" id="GO:0005968">
    <property type="term" value="C:Rab-protein geranylgeranyltransferase complex"/>
    <property type="evidence" value="ECO:0007669"/>
    <property type="project" value="TreeGrafter"/>
</dbReference>
<sequence>MESLSDTLWDVVISGTGLQQSLLALALSRSGKKILHIDPNEFYGGPEAAFSIQEADAWVARVSASSDGGIFKSASFARPEEAITGLSASRGYSLALAPQFIHARSALLSQLVSSRAYRQVEFLAVGSFYIFKPSQDAGQKPSLTRIPSTREEVFSTTAVSAKAKRSLMKFLKFVLDYENSPHLETWQPFAEAPLVDLLQSSFKMDTELQTYIVTLTLSLDGKIRTKDGLAVIRRHLSSMGVYGPGFAAIYPKWGGLSEIAQVSCRAGAVGGAVYMLGTGIEETEIVTGEGEGEGEIKLRLTSGDTVKTRKLVRVDERPSGRVGISRVTAVIGSPLKSLFEATMEGAPRPAVSVIAFPAGSISTVAGKASEYPVYLSAHSSETGECPVGQSVVYLTTLTNPNAQEILNNALVGFISATSDAEPSPVLYRLQYEQLAGSDKSHIEGSVFNLPAPSASLSFDDTTLESVREAWAMVMGDDAGGAEYMVFEDREGAAEEDDGYE</sequence>
<accession>A0AAN6UWA8</accession>
<comment type="similarity">
    <text evidence="1 2">Belongs to the Rab GDI family.</text>
</comment>
<dbReference type="GO" id="GO:0016192">
    <property type="term" value="P:vesicle-mediated transport"/>
    <property type="evidence" value="ECO:0007669"/>
    <property type="project" value="TreeGrafter"/>
</dbReference>
<gene>
    <name evidence="3" type="ORF">C8A04DRAFT_32280</name>
</gene>
<dbReference type="InterPro" id="IPR036188">
    <property type="entry name" value="FAD/NAD-bd_sf"/>
</dbReference>
<organism evidence="3 4">
    <name type="scientific">Dichotomopilus funicola</name>
    <dbReference type="NCBI Taxonomy" id="1934379"/>
    <lineage>
        <taxon>Eukaryota</taxon>
        <taxon>Fungi</taxon>
        <taxon>Dikarya</taxon>
        <taxon>Ascomycota</taxon>
        <taxon>Pezizomycotina</taxon>
        <taxon>Sordariomycetes</taxon>
        <taxon>Sordariomycetidae</taxon>
        <taxon>Sordariales</taxon>
        <taxon>Chaetomiaceae</taxon>
        <taxon>Dichotomopilus</taxon>
    </lineage>
</organism>
<reference evidence="3" key="2">
    <citation type="submission" date="2023-05" db="EMBL/GenBank/DDBJ databases">
        <authorList>
            <consortium name="Lawrence Berkeley National Laboratory"/>
            <person name="Steindorff A."/>
            <person name="Hensen N."/>
            <person name="Bonometti L."/>
            <person name="Westerberg I."/>
            <person name="Brannstrom I.O."/>
            <person name="Guillou S."/>
            <person name="Cros-Aarteil S."/>
            <person name="Calhoun S."/>
            <person name="Haridas S."/>
            <person name="Kuo A."/>
            <person name="Mondo S."/>
            <person name="Pangilinan J."/>
            <person name="Riley R."/>
            <person name="Labutti K."/>
            <person name="Andreopoulos B."/>
            <person name="Lipzen A."/>
            <person name="Chen C."/>
            <person name="Yanf M."/>
            <person name="Daum C."/>
            <person name="Ng V."/>
            <person name="Clum A."/>
            <person name="Ohm R."/>
            <person name="Martin F."/>
            <person name="Silar P."/>
            <person name="Natvig D."/>
            <person name="Lalanne C."/>
            <person name="Gautier V."/>
            <person name="Ament-Velasquez S.L."/>
            <person name="Kruys A."/>
            <person name="Hutchinson M.I."/>
            <person name="Powell A.J."/>
            <person name="Barry K."/>
            <person name="Miller A.N."/>
            <person name="Grigoriev I.V."/>
            <person name="Debuchy R."/>
            <person name="Gladieux P."/>
            <person name="Thoren M.H."/>
            <person name="Johannesson H."/>
        </authorList>
    </citation>
    <scope>NUCLEOTIDE SEQUENCE</scope>
    <source>
        <strain evidence="3">CBS 141.50</strain>
    </source>
</reference>
<dbReference type="Gene3D" id="3.50.50.60">
    <property type="entry name" value="FAD/NAD(P)-binding domain"/>
    <property type="match status" value="1"/>
</dbReference>
<dbReference type="GO" id="GO:0007264">
    <property type="term" value="P:small GTPase-mediated signal transduction"/>
    <property type="evidence" value="ECO:0007669"/>
    <property type="project" value="UniProtKB-UniRule"/>
</dbReference>
<dbReference type="RefSeq" id="XP_062633605.1">
    <property type="nucleotide sequence ID" value="XM_062782036.1"/>
</dbReference>
<evidence type="ECO:0000313" key="3">
    <source>
        <dbReference type="EMBL" id="KAK4140234.1"/>
    </source>
</evidence>
<dbReference type="GO" id="GO:0005092">
    <property type="term" value="F:GDP-dissociation inhibitor activity"/>
    <property type="evidence" value="ECO:0007669"/>
    <property type="project" value="UniProtKB-UniRule"/>
</dbReference>
<dbReference type="PRINTS" id="PR00891">
    <property type="entry name" value="RABGDIREP"/>
</dbReference>
<dbReference type="PANTHER" id="PTHR11787:SF4">
    <property type="entry name" value="CHM, RAB ESCORT PROTEIN 1"/>
    <property type="match status" value="1"/>
</dbReference>
<keyword evidence="4" id="KW-1185">Reference proteome</keyword>
<comment type="caution">
    <text evidence="3">The sequence shown here is derived from an EMBL/GenBank/DDBJ whole genome shotgun (WGS) entry which is preliminary data.</text>
</comment>
<dbReference type="InterPro" id="IPR018203">
    <property type="entry name" value="GDP_dissociation_inhibitor"/>
</dbReference>